<name>A0A1Y2L573_9PROT</name>
<dbReference type="AlphaFoldDB" id="A0A1Y2L573"/>
<organism evidence="3 4">
    <name type="scientific">Thalassospira mesophila</name>
    <dbReference type="NCBI Taxonomy" id="1293891"/>
    <lineage>
        <taxon>Bacteria</taxon>
        <taxon>Pseudomonadati</taxon>
        <taxon>Pseudomonadota</taxon>
        <taxon>Alphaproteobacteria</taxon>
        <taxon>Rhodospirillales</taxon>
        <taxon>Thalassospiraceae</taxon>
        <taxon>Thalassospira</taxon>
    </lineage>
</organism>
<accession>A0A1Y2L573</accession>
<feature type="compositionally biased region" description="Low complexity" evidence="1">
    <location>
        <begin position="20"/>
        <end position="30"/>
    </location>
</feature>
<evidence type="ECO:0000313" key="3">
    <source>
        <dbReference type="EMBL" id="OSQ39683.1"/>
    </source>
</evidence>
<protein>
    <submittedName>
        <fullName evidence="3">Chemotactic signal-response protein chel</fullName>
    </submittedName>
</protein>
<comment type="caution">
    <text evidence="3">The sequence shown here is derived from an EMBL/GenBank/DDBJ whole genome shotgun (WGS) entry which is preliminary data.</text>
</comment>
<dbReference type="Pfam" id="PF10135">
    <property type="entry name" value="Rod-binding"/>
    <property type="match status" value="1"/>
</dbReference>
<dbReference type="OrthoDB" id="7862954at2"/>
<keyword evidence="4" id="KW-1185">Reference proteome</keyword>
<evidence type="ECO:0000259" key="2">
    <source>
        <dbReference type="Pfam" id="PF10135"/>
    </source>
</evidence>
<dbReference type="STRING" id="1293891.TMES_06840"/>
<evidence type="ECO:0000256" key="1">
    <source>
        <dbReference type="SAM" id="MobiDB-lite"/>
    </source>
</evidence>
<feature type="domain" description="Flagellar protein FlgJ N-terminal" evidence="2">
    <location>
        <begin position="62"/>
        <end position="107"/>
    </location>
</feature>
<sequence>MMIDGTSALMAQAQTSAQASKASSIASQVSTMGNGKHKTPAQAVEAGKQFESMFLSQMLSHMFEGIETDPNFGGGHGETMFRSMLVDQYAKTMTSAGGVGIADAVTREILKTQGA</sequence>
<dbReference type="EMBL" id="JFKA01000002">
    <property type="protein sequence ID" value="OSQ39683.1"/>
    <property type="molecule type" value="Genomic_DNA"/>
</dbReference>
<dbReference type="Proteomes" id="UP000193391">
    <property type="component" value="Unassembled WGS sequence"/>
</dbReference>
<feature type="region of interest" description="Disordered" evidence="1">
    <location>
        <begin position="20"/>
        <end position="41"/>
    </location>
</feature>
<reference evidence="3 4" key="1">
    <citation type="submission" date="2014-03" db="EMBL/GenBank/DDBJ databases">
        <title>The draft genome sequence of Thalassospira mesophila JCM 18969.</title>
        <authorList>
            <person name="Lai Q."/>
            <person name="Shao Z."/>
        </authorList>
    </citation>
    <scope>NUCLEOTIDE SEQUENCE [LARGE SCALE GENOMIC DNA]</scope>
    <source>
        <strain evidence="3 4">JCM 18969</strain>
    </source>
</reference>
<gene>
    <name evidence="3" type="ORF">TMES_06840</name>
</gene>
<dbReference type="InterPro" id="IPR019301">
    <property type="entry name" value="Flagellar_prot_FlgJ_N"/>
</dbReference>
<dbReference type="RefSeq" id="WP_085580755.1">
    <property type="nucleotide sequence ID" value="NZ_JFKA01000002.1"/>
</dbReference>
<proteinExistence type="predicted"/>
<evidence type="ECO:0000313" key="4">
    <source>
        <dbReference type="Proteomes" id="UP000193391"/>
    </source>
</evidence>